<evidence type="ECO:0000313" key="7">
    <source>
        <dbReference type="Proteomes" id="UP000480943"/>
    </source>
</evidence>
<dbReference type="Proteomes" id="UP000480943">
    <property type="component" value="Unassembled WGS sequence"/>
</dbReference>
<feature type="domain" description="GGDEF" evidence="5">
    <location>
        <begin position="350"/>
        <end position="473"/>
    </location>
</feature>
<name>A0AAD3X0E2_PHODD</name>
<dbReference type="RefSeq" id="WP_112163319.1">
    <property type="nucleotide sequence ID" value="NZ_JABXYE010000072.1"/>
</dbReference>
<dbReference type="GO" id="GO:0005886">
    <property type="term" value="C:plasma membrane"/>
    <property type="evidence" value="ECO:0007669"/>
    <property type="project" value="TreeGrafter"/>
</dbReference>
<dbReference type="PROSITE" id="PS50887">
    <property type="entry name" value="GGDEF"/>
    <property type="match status" value="1"/>
</dbReference>
<dbReference type="InterPro" id="IPR029787">
    <property type="entry name" value="Nucleotide_cyclase"/>
</dbReference>
<sequence>MEFRRKSFDGHMMDSVRIALLIIIVFSLLNFTHYYMTLRVFRDNMINTTLYRTTNYISRTMQDVNNTYTYASHTLADLYSYRIQTDYDPEGLSLELKETQKNFSVKTIGLVDIRKNLYLDNFGRVLTIDITSERDKWIQDIIDMPDDSRYYLYDPDTLEYETLYSFYYDHKIRDDNNQVIGILGVGIDYEAFYNRIQGLDEKIRMYFVTPSGEIRLPKNIKGVSAFELFPYLLTEQFYSALNHDQIIWEYRHDESFLLYLHYLKDINRILLLKMDVTDYYNQAKIRHFYSFLLGLALTIIVVIINLFVNLYKSNKLEHTAFYDSLTHCRNRNYLESQVKKNSYWQQIRLKSYSMLIFDIDHFKQVNDTYGHAEGDRVLNQVATLVRSGLRNSDEFIRLGGDEFLILLDMEAKRAINVANRINQQVGETTSVSLSVGITDILIEDSLDSAMERADAALYEAKKNGRNQVKVYSMS</sequence>
<feature type="transmembrane region" description="Helical" evidence="4">
    <location>
        <begin position="288"/>
        <end position="308"/>
    </location>
</feature>
<comment type="catalytic activity">
    <reaction evidence="3">
        <text>2 GTP = 3',3'-c-di-GMP + 2 diphosphate</text>
        <dbReference type="Rhea" id="RHEA:24898"/>
        <dbReference type="ChEBI" id="CHEBI:33019"/>
        <dbReference type="ChEBI" id="CHEBI:37565"/>
        <dbReference type="ChEBI" id="CHEBI:58805"/>
        <dbReference type="EC" id="2.7.7.65"/>
    </reaction>
</comment>
<keyword evidence="4" id="KW-0472">Membrane</keyword>
<dbReference type="GO" id="GO:0052621">
    <property type="term" value="F:diguanylate cyclase activity"/>
    <property type="evidence" value="ECO:0007669"/>
    <property type="project" value="UniProtKB-EC"/>
</dbReference>
<proteinExistence type="predicted"/>
<evidence type="ECO:0000256" key="2">
    <source>
        <dbReference type="ARBA" id="ARBA00012528"/>
    </source>
</evidence>
<dbReference type="CDD" id="cd01949">
    <property type="entry name" value="GGDEF"/>
    <property type="match status" value="1"/>
</dbReference>
<evidence type="ECO:0000256" key="3">
    <source>
        <dbReference type="ARBA" id="ARBA00034247"/>
    </source>
</evidence>
<dbReference type="EC" id="2.7.7.65" evidence="2"/>
<accession>A0AAD3X0E2</accession>
<comment type="cofactor">
    <cofactor evidence="1">
        <name>Mg(2+)</name>
        <dbReference type="ChEBI" id="CHEBI:18420"/>
    </cofactor>
</comment>
<protein>
    <recommendedName>
        <fullName evidence="2">diguanylate cyclase</fullName>
        <ecNumber evidence="2">2.7.7.65</ecNumber>
    </recommendedName>
</protein>
<dbReference type="PANTHER" id="PTHR45138">
    <property type="entry name" value="REGULATORY COMPONENTS OF SENSORY TRANSDUCTION SYSTEM"/>
    <property type="match status" value="1"/>
</dbReference>
<evidence type="ECO:0000256" key="1">
    <source>
        <dbReference type="ARBA" id="ARBA00001946"/>
    </source>
</evidence>
<dbReference type="GO" id="GO:1902201">
    <property type="term" value="P:negative regulation of bacterial-type flagellum-dependent cell motility"/>
    <property type="evidence" value="ECO:0007669"/>
    <property type="project" value="TreeGrafter"/>
</dbReference>
<dbReference type="AlphaFoldDB" id="A0AAD3X0E2"/>
<evidence type="ECO:0000313" key="6">
    <source>
        <dbReference type="EMBL" id="KAB1184194.1"/>
    </source>
</evidence>
<dbReference type="PANTHER" id="PTHR45138:SF9">
    <property type="entry name" value="DIGUANYLATE CYCLASE DGCM-RELATED"/>
    <property type="match status" value="1"/>
</dbReference>
<dbReference type="Gene3D" id="3.30.70.270">
    <property type="match status" value="1"/>
</dbReference>
<dbReference type="FunFam" id="3.30.70.270:FF:000001">
    <property type="entry name" value="Diguanylate cyclase domain protein"/>
    <property type="match status" value="1"/>
</dbReference>
<dbReference type="NCBIfam" id="TIGR00254">
    <property type="entry name" value="GGDEF"/>
    <property type="match status" value="1"/>
</dbReference>
<dbReference type="InterPro" id="IPR043128">
    <property type="entry name" value="Rev_trsase/Diguanyl_cyclase"/>
</dbReference>
<dbReference type="SMART" id="SM00267">
    <property type="entry name" value="GGDEF"/>
    <property type="match status" value="1"/>
</dbReference>
<dbReference type="GO" id="GO:0043709">
    <property type="term" value="P:cell adhesion involved in single-species biofilm formation"/>
    <property type="evidence" value="ECO:0007669"/>
    <property type="project" value="TreeGrafter"/>
</dbReference>
<evidence type="ECO:0000256" key="4">
    <source>
        <dbReference type="SAM" id="Phobius"/>
    </source>
</evidence>
<dbReference type="InterPro" id="IPR000160">
    <property type="entry name" value="GGDEF_dom"/>
</dbReference>
<organism evidence="6 7">
    <name type="scientific">Photobacterium damselae subsp. damselae</name>
    <name type="common">Listonella damsela</name>
    <dbReference type="NCBI Taxonomy" id="85581"/>
    <lineage>
        <taxon>Bacteria</taxon>
        <taxon>Pseudomonadati</taxon>
        <taxon>Pseudomonadota</taxon>
        <taxon>Gammaproteobacteria</taxon>
        <taxon>Vibrionales</taxon>
        <taxon>Vibrionaceae</taxon>
        <taxon>Photobacterium</taxon>
    </lineage>
</organism>
<feature type="transmembrane region" description="Helical" evidence="4">
    <location>
        <begin position="16"/>
        <end position="36"/>
    </location>
</feature>
<dbReference type="EMBL" id="VZUQ01000024">
    <property type="protein sequence ID" value="KAB1184194.1"/>
    <property type="molecule type" value="Genomic_DNA"/>
</dbReference>
<dbReference type="InterPro" id="IPR050469">
    <property type="entry name" value="Diguanylate_Cyclase"/>
</dbReference>
<dbReference type="SUPFAM" id="SSF55073">
    <property type="entry name" value="Nucleotide cyclase"/>
    <property type="match status" value="1"/>
</dbReference>
<keyword evidence="4" id="KW-1133">Transmembrane helix</keyword>
<dbReference type="Pfam" id="PF00990">
    <property type="entry name" value="GGDEF"/>
    <property type="match status" value="1"/>
</dbReference>
<keyword evidence="4" id="KW-0812">Transmembrane</keyword>
<comment type="caution">
    <text evidence="6">The sequence shown here is derived from an EMBL/GenBank/DDBJ whole genome shotgun (WGS) entry which is preliminary data.</text>
</comment>
<gene>
    <name evidence="6" type="ORF">F6450_02465</name>
</gene>
<evidence type="ECO:0000259" key="5">
    <source>
        <dbReference type="PROSITE" id="PS50887"/>
    </source>
</evidence>
<reference evidence="6 7" key="1">
    <citation type="submission" date="2019-09" db="EMBL/GenBank/DDBJ databases">
        <title>Photobacterium damselae subsp. damselae CDC-2227-81, a human clinical isolate.</title>
        <authorList>
            <person name="Osorio C.R."/>
        </authorList>
    </citation>
    <scope>NUCLEOTIDE SEQUENCE [LARGE SCALE GENOMIC DNA]</scope>
    <source>
        <strain evidence="6 7">CDC-2227-81</strain>
    </source>
</reference>